<dbReference type="STRING" id="1826909.A5893_13030"/>
<sequence length="161" mass="18509">MRYAEVVFIMCGLLFTATTFSQTQKKSKMTTDQKKHLVIRFVELMTTKQSDKFGEIISQDYKQHNPMVKKGLEGIQEGSKWFESIFPDISAHIDAIVVEGDIIVARISWSGTHKAELFGIPASNVKVTWTGTDWWRIENGKLVEHWDVVDWSSLMQQIQTK</sequence>
<keyword evidence="2" id="KW-1185">Reference proteome</keyword>
<accession>A0A179DD36</accession>
<evidence type="ECO:0008006" key="3">
    <source>
        <dbReference type="Google" id="ProtNLM"/>
    </source>
</evidence>
<dbReference type="PANTHER" id="PTHR38436:SF1">
    <property type="entry name" value="ESTER CYCLASE"/>
    <property type="match status" value="1"/>
</dbReference>
<dbReference type="AlphaFoldDB" id="A0A179DD36"/>
<dbReference type="InterPro" id="IPR009959">
    <property type="entry name" value="Cyclase_SnoaL-like"/>
</dbReference>
<proteinExistence type="predicted"/>
<protein>
    <recommendedName>
        <fullName evidence="3">Ester cyclase</fullName>
    </recommendedName>
</protein>
<dbReference type="Gene3D" id="3.10.450.50">
    <property type="match status" value="1"/>
</dbReference>
<name>A0A179DD36_9SPHI</name>
<dbReference type="GO" id="GO:0030638">
    <property type="term" value="P:polyketide metabolic process"/>
    <property type="evidence" value="ECO:0007669"/>
    <property type="project" value="InterPro"/>
</dbReference>
<organism evidence="1 2">
    <name type="scientific">Pedobacter psychrophilus</name>
    <dbReference type="NCBI Taxonomy" id="1826909"/>
    <lineage>
        <taxon>Bacteria</taxon>
        <taxon>Pseudomonadati</taxon>
        <taxon>Bacteroidota</taxon>
        <taxon>Sphingobacteriia</taxon>
        <taxon>Sphingobacteriales</taxon>
        <taxon>Sphingobacteriaceae</taxon>
        <taxon>Pedobacter</taxon>
    </lineage>
</organism>
<reference evidence="1 2" key="2">
    <citation type="submission" date="2016-06" db="EMBL/GenBank/DDBJ databases">
        <title>Pedobacter psychrophilus sp. nov., isolated from Antarctic fragmentary rock.</title>
        <authorList>
            <person name="Svec P."/>
        </authorList>
    </citation>
    <scope>NUCLEOTIDE SEQUENCE [LARGE SCALE GENOMIC DNA]</scope>
    <source>
        <strain evidence="1 2">CCM 8644</strain>
    </source>
</reference>
<dbReference type="PANTHER" id="PTHR38436">
    <property type="entry name" value="POLYKETIDE CYCLASE SNOAL-LIKE DOMAIN"/>
    <property type="match status" value="1"/>
</dbReference>
<gene>
    <name evidence="1" type="ORF">A5893_13030</name>
</gene>
<dbReference type="Pfam" id="PF07366">
    <property type="entry name" value="SnoaL"/>
    <property type="match status" value="1"/>
</dbReference>
<dbReference type="EMBL" id="LWHJ01000029">
    <property type="protein sequence ID" value="OAQ38955.1"/>
    <property type="molecule type" value="Genomic_DNA"/>
</dbReference>
<evidence type="ECO:0000313" key="1">
    <source>
        <dbReference type="EMBL" id="OAQ38955.1"/>
    </source>
</evidence>
<dbReference type="InterPro" id="IPR032710">
    <property type="entry name" value="NTF2-like_dom_sf"/>
</dbReference>
<reference evidence="1 2" key="1">
    <citation type="submission" date="2016-04" db="EMBL/GenBank/DDBJ databases">
        <authorList>
            <person name="Evans L.H."/>
            <person name="Alamgir A."/>
            <person name="Owens N."/>
            <person name="Weber N.D."/>
            <person name="Virtaneva K."/>
            <person name="Barbian K."/>
            <person name="Babar A."/>
            <person name="Rosenke K."/>
        </authorList>
    </citation>
    <scope>NUCLEOTIDE SEQUENCE [LARGE SCALE GENOMIC DNA]</scope>
    <source>
        <strain evidence="1 2">CCM 8644</strain>
    </source>
</reference>
<dbReference type="Proteomes" id="UP000078459">
    <property type="component" value="Unassembled WGS sequence"/>
</dbReference>
<comment type="caution">
    <text evidence="1">The sequence shown here is derived from an EMBL/GenBank/DDBJ whole genome shotgun (WGS) entry which is preliminary data.</text>
</comment>
<dbReference type="SUPFAM" id="SSF54427">
    <property type="entry name" value="NTF2-like"/>
    <property type="match status" value="1"/>
</dbReference>
<evidence type="ECO:0000313" key="2">
    <source>
        <dbReference type="Proteomes" id="UP000078459"/>
    </source>
</evidence>